<dbReference type="AlphaFoldDB" id="A0A394D9G0"/>
<organism evidence="1 2">
    <name type="scientific">Lupinus angustifolius</name>
    <name type="common">Narrow-leaved blue lupine</name>
    <dbReference type="NCBI Taxonomy" id="3871"/>
    <lineage>
        <taxon>Eukaryota</taxon>
        <taxon>Viridiplantae</taxon>
        <taxon>Streptophyta</taxon>
        <taxon>Embryophyta</taxon>
        <taxon>Tracheophyta</taxon>
        <taxon>Spermatophyta</taxon>
        <taxon>Magnoliopsida</taxon>
        <taxon>eudicotyledons</taxon>
        <taxon>Gunneridae</taxon>
        <taxon>Pentapetalae</taxon>
        <taxon>rosids</taxon>
        <taxon>fabids</taxon>
        <taxon>Fabales</taxon>
        <taxon>Fabaceae</taxon>
        <taxon>Papilionoideae</taxon>
        <taxon>50 kb inversion clade</taxon>
        <taxon>genistoids sensu lato</taxon>
        <taxon>core genistoids</taxon>
        <taxon>Genisteae</taxon>
        <taxon>Lupinus</taxon>
    </lineage>
</organism>
<sequence>MGLPPSAPATCHRHAGAFFHGVVGNSTESSSMPNPGRTWPGAGWSFGKMCASSWTYPAPRTRLRCIKGLASASRSHSKFLMRPSHLSRFRFCDSVTGWVVAGVPRLLVLTGPARKDVVLGEAFRGIAAARRGAIPIIQKCVVVLDWSHGAELVVVASHGRSETSSVISPARKDVVFGEVLRGASAIIRKCVVGWFSWLKSRCGGVRRTQQCDLSV</sequence>
<dbReference type="Gramene" id="OIW20148">
    <property type="protein sequence ID" value="OIW20148"/>
    <property type="gene ID" value="TanjilG_02128"/>
</dbReference>
<dbReference type="Proteomes" id="UP000188354">
    <property type="component" value="Unassembled WGS sequence"/>
</dbReference>
<keyword evidence="2" id="KW-1185">Reference proteome</keyword>
<gene>
    <name evidence="1" type="ORF">TanjilG_02128</name>
</gene>
<evidence type="ECO:0000313" key="1">
    <source>
        <dbReference type="EMBL" id="OIW20148.1"/>
    </source>
</evidence>
<proteinExistence type="predicted"/>
<reference evidence="1" key="1">
    <citation type="journal article" date="2017" name="Plant Biotechnol. J.">
        <title>A comprehensive draft genome sequence for lupin (Lupinus angustifolius), an emerging health food: insights into plant-microbe interactions and legume evolution.</title>
        <authorList>
            <person name="Hane J.K."/>
            <person name="Ming Y."/>
            <person name="Kamphuis L.G."/>
            <person name="Nelson M.N."/>
            <person name="Garg G."/>
            <person name="Atkins C.A."/>
            <person name="Bayer P.E."/>
            <person name="Bravo A."/>
            <person name="Bringans S."/>
            <person name="Cannon S."/>
            <person name="Edwards D."/>
            <person name="Foley R."/>
            <person name="Gao L.L."/>
            <person name="Harrison M.J."/>
            <person name="Huang W."/>
            <person name="Hurgobin B."/>
            <person name="Li S."/>
            <person name="Liu C.W."/>
            <person name="McGrath A."/>
            <person name="Morahan G."/>
            <person name="Murray J."/>
            <person name="Weller J."/>
            <person name="Jian J."/>
            <person name="Singh K.B."/>
        </authorList>
    </citation>
    <scope>NUCLEOTIDE SEQUENCE [LARGE SCALE GENOMIC DNA]</scope>
    <source>
        <tissue evidence="1">Whole plant</tissue>
    </source>
</reference>
<comment type="caution">
    <text evidence="1">The sequence shown here is derived from an EMBL/GenBank/DDBJ whole genome shotgun (WGS) entry which is preliminary data.</text>
</comment>
<dbReference type="EMBL" id="MLAU01005812">
    <property type="protein sequence ID" value="OIW20148.1"/>
    <property type="molecule type" value="Genomic_DNA"/>
</dbReference>
<evidence type="ECO:0000313" key="2">
    <source>
        <dbReference type="Proteomes" id="UP000188354"/>
    </source>
</evidence>
<accession>A0A394D9G0</accession>
<protein>
    <submittedName>
        <fullName evidence="1">Uncharacterized protein</fullName>
    </submittedName>
</protein>
<name>A0A394D9G0_LUPAN</name>